<dbReference type="GO" id="GO:0009535">
    <property type="term" value="C:chloroplast thylakoid membrane"/>
    <property type="evidence" value="ECO:0007669"/>
    <property type="project" value="TreeGrafter"/>
</dbReference>
<dbReference type="Pfam" id="PF14159">
    <property type="entry name" value="CAAD"/>
    <property type="match status" value="1"/>
</dbReference>
<dbReference type="PANTHER" id="PTHR33222:SF26">
    <property type="entry name" value="OS08G0430600 PROTEIN"/>
    <property type="match status" value="1"/>
</dbReference>
<organism evidence="4">
    <name type="scientific">Oryza punctata</name>
    <name type="common">Red rice</name>
    <dbReference type="NCBI Taxonomy" id="4537"/>
    <lineage>
        <taxon>Eukaryota</taxon>
        <taxon>Viridiplantae</taxon>
        <taxon>Streptophyta</taxon>
        <taxon>Embryophyta</taxon>
        <taxon>Tracheophyta</taxon>
        <taxon>Spermatophyta</taxon>
        <taxon>Magnoliopsida</taxon>
        <taxon>Liliopsida</taxon>
        <taxon>Poales</taxon>
        <taxon>Poaceae</taxon>
        <taxon>BOP clade</taxon>
        <taxon>Oryzoideae</taxon>
        <taxon>Oryzeae</taxon>
        <taxon>Oryzinae</taxon>
        <taxon>Oryza</taxon>
    </lineage>
</organism>
<dbReference type="STRING" id="4537.A0A0E0LV32"/>
<dbReference type="Proteomes" id="UP000026962">
    <property type="component" value="Chromosome 8"/>
</dbReference>
<protein>
    <recommendedName>
        <fullName evidence="3">Cyanobacterial aminoacyl-tRNA synthetase CAAD domain-containing protein</fullName>
    </recommendedName>
</protein>
<keyword evidence="5" id="KW-1185">Reference proteome</keyword>
<dbReference type="InterPro" id="IPR033344">
    <property type="entry name" value="CURT1"/>
</dbReference>
<evidence type="ECO:0000313" key="5">
    <source>
        <dbReference type="Proteomes" id="UP000026962"/>
    </source>
</evidence>
<comment type="subcellular location">
    <subcellularLocation>
        <location evidence="1">Membrane</location>
        <topology evidence="1">Multi-pass membrane protein</topology>
    </subcellularLocation>
</comment>
<reference evidence="4" key="1">
    <citation type="submission" date="2015-04" db="UniProtKB">
        <authorList>
            <consortium name="EnsemblPlants"/>
        </authorList>
    </citation>
    <scope>IDENTIFICATION</scope>
</reference>
<dbReference type="HOGENOM" id="CLU_095488_1_1_1"/>
<feature type="transmembrane region" description="Helical" evidence="2">
    <location>
        <begin position="182"/>
        <end position="200"/>
    </location>
</feature>
<evidence type="ECO:0000256" key="1">
    <source>
        <dbReference type="ARBA" id="ARBA00004141"/>
    </source>
</evidence>
<feature type="transmembrane region" description="Helical" evidence="2">
    <location>
        <begin position="152"/>
        <end position="170"/>
    </location>
</feature>
<dbReference type="AlphaFoldDB" id="A0A0E0LV32"/>
<keyword evidence="2" id="KW-0812">Transmembrane</keyword>
<reference evidence="4" key="2">
    <citation type="submission" date="2018-05" db="EMBL/GenBank/DDBJ databases">
        <title>OpunRS2 (Oryza punctata Reference Sequence Version 2).</title>
        <authorList>
            <person name="Zhang J."/>
            <person name="Kudrna D."/>
            <person name="Lee S."/>
            <person name="Talag J."/>
            <person name="Welchert J."/>
            <person name="Wing R.A."/>
        </authorList>
    </citation>
    <scope>NUCLEOTIDE SEQUENCE [LARGE SCALE GENOMIC DNA]</scope>
</reference>
<dbReference type="eggNOG" id="ENOG502S2SC">
    <property type="taxonomic scope" value="Eukaryota"/>
</dbReference>
<feature type="domain" description="Cyanobacterial aminoacyl-tRNA synthetase CAAD" evidence="3">
    <location>
        <begin position="138"/>
        <end position="221"/>
    </location>
</feature>
<name>A0A0E0LV32_ORYPU</name>
<keyword evidence="2" id="KW-0472">Membrane</keyword>
<proteinExistence type="predicted"/>
<dbReference type="PANTHER" id="PTHR33222">
    <property type="match status" value="1"/>
</dbReference>
<dbReference type="EnsemblPlants" id="OPUNC08G13580.1">
    <property type="protein sequence ID" value="OPUNC08G13580.1"/>
    <property type="gene ID" value="OPUNC08G13580"/>
</dbReference>
<keyword evidence="2" id="KW-1133">Transmembrane helix</keyword>
<evidence type="ECO:0000259" key="3">
    <source>
        <dbReference type="Pfam" id="PF14159"/>
    </source>
</evidence>
<sequence length="224" mass="24928">MAGMVAAAAPPASLCRRVALPRAPMRRRRLTPRVTVTPSLRREESNHALKFLLLILVKLNITLQSGKTNCSQKTSRYEITATCLSISDKRELSILDKMSVLLSLGAATSYFQIDEQVVQAMRSSEESSSDEDDEILSELKEKWDAIENKSSVLFYGGGAIIAVWLSSIIVKAVDSVPVLPNILELVGLGYSGWFVYRYLLFKENREELANGFDALKKRITGNEE</sequence>
<dbReference type="InterPro" id="IPR025564">
    <property type="entry name" value="CAAD_dom"/>
</dbReference>
<evidence type="ECO:0000313" key="4">
    <source>
        <dbReference type="EnsemblPlants" id="OPUNC08G13580.1"/>
    </source>
</evidence>
<dbReference type="Gramene" id="OPUNC08G13580.1">
    <property type="protein sequence ID" value="OPUNC08G13580.1"/>
    <property type="gene ID" value="OPUNC08G13580"/>
</dbReference>
<accession>A0A0E0LV32</accession>
<evidence type="ECO:0000256" key="2">
    <source>
        <dbReference type="SAM" id="Phobius"/>
    </source>
</evidence>